<gene>
    <name evidence="2" type="ordered locus">Mnod_6932</name>
</gene>
<dbReference type="AlphaFoldDB" id="B8IHL4"/>
<dbReference type="HOGENOM" id="CLU_849433_0_0_5"/>
<feature type="compositionally biased region" description="Pro residues" evidence="1">
    <location>
        <begin position="64"/>
        <end position="96"/>
    </location>
</feature>
<sequence length="340" mass="36136">MLRPCHVRATSRMVMSVFARFACWSLMPPTRLLLALAVAVLPAPASAQSFFEELFGIGRAARPPAQPAPRVAPPGAPVDVPPAEPRPAAPPPPPKPVVIRAPNDDSAIGQDLQQNGAAGSLRLERAQGGGLTARITLQGTKVSQPTESCRVPLNTGAPLPLADQGRPNGVTRLASSDPVCPLRMEILEGSVLVTPLTEPDICVFQAADCATTPKGLWGPGAAALVPRAQEFDTARGAADRAVRENYKVMTQRAKREDVRPIVAEQAAFSSDREQMCRAYAREGVHGFCHLRFTEGRVLSLATRLGLSTSAAPTASNAPRAPRRRPPPVEGMNPGFDPQQE</sequence>
<feature type="compositionally biased region" description="Low complexity" evidence="1">
    <location>
        <begin position="309"/>
        <end position="319"/>
    </location>
</feature>
<dbReference type="EMBL" id="CP001349">
    <property type="protein sequence ID" value="ACL61677.1"/>
    <property type="molecule type" value="Genomic_DNA"/>
</dbReference>
<dbReference type="eggNOG" id="ENOG502ZC3J">
    <property type="taxonomic scope" value="Bacteria"/>
</dbReference>
<dbReference type="KEGG" id="mno:Mnod_6932"/>
<protein>
    <submittedName>
        <fullName evidence="2">Uncharacterized protein</fullName>
    </submittedName>
</protein>
<evidence type="ECO:0000256" key="1">
    <source>
        <dbReference type="SAM" id="MobiDB-lite"/>
    </source>
</evidence>
<feature type="region of interest" description="Disordered" evidence="1">
    <location>
        <begin position="309"/>
        <end position="340"/>
    </location>
</feature>
<evidence type="ECO:0000313" key="2">
    <source>
        <dbReference type="EMBL" id="ACL61677.1"/>
    </source>
</evidence>
<proteinExistence type="predicted"/>
<feature type="region of interest" description="Disordered" evidence="1">
    <location>
        <begin position="139"/>
        <end position="172"/>
    </location>
</feature>
<organism evidence="2 3">
    <name type="scientific">Methylobacterium nodulans (strain LMG 21967 / CNCM I-2342 / ORS 2060)</name>
    <dbReference type="NCBI Taxonomy" id="460265"/>
    <lineage>
        <taxon>Bacteria</taxon>
        <taxon>Pseudomonadati</taxon>
        <taxon>Pseudomonadota</taxon>
        <taxon>Alphaproteobacteria</taxon>
        <taxon>Hyphomicrobiales</taxon>
        <taxon>Methylobacteriaceae</taxon>
        <taxon>Methylobacterium</taxon>
    </lineage>
</organism>
<keyword evidence="3" id="KW-1185">Reference proteome</keyword>
<dbReference type="Proteomes" id="UP000008207">
    <property type="component" value="Chromosome"/>
</dbReference>
<name>B8IHL4_METNO</name>
<accession>B8IHL4</accession>
<feature type="region of interest" description="Disordered" evidence="1">
    <location>
        <begin position="62"/>
        <end position="111"/>
    </location>
</feature>
<evidence type="ECO:0000313" key="3">
    <source>
        <dbReference type="Proteomes" id="UP000008207"/>
    </source>
</evidence>
<reference evidence="2 3" key="1">
    <citation type="submission" date="2009-01" db="EMBL/GenBank/DDBJ databases">
        <title>Complete sequence of chromosome of Methylobacterium nodulans ORS 2060.</title>
        <authorList>
            <consortium name="US DOE Joint Genome Institute"/>
            <person name="Lucas S."/>
            <person name="Copeland A."/>
            <person name="Lapidus A."/>
            <person name="Glavina del Rio T."/>
            <person name="Dalin E."/>
            <person name="Tice H."/>
            <person name="Bruce D."/>
            <person name="Goodwin L."/>
            <person name="Pitluck S."/>
            <person name="Sims D."/>
            <person name="Brettin T."/>
            <person name="Detter J.C."/>
            <person name="Han C."/>
            <person name="Larimer F."/>
            <person name="Land M."/>
            <person name="Hauser L."/>
            <person name="Kyrpides N."/>
            <person name="Ivanova N."/>
            <person name="Marx C.J."/>
            <person name="Richardson P."/>
        </authorList>
    </citation>
    <scope>NUCLEOTIDE SEQUENCE [LARGE SCALE GENOMIC DNA]</scope>
    <source>
        <strain evidence="3">LMG 21967 / CNCM I-2342 / ORS 2060</strain>
    </source>
</reference>